<dbReference type="InterPro" id="IPR045051">
    <property type="entry name" value="SBT"/>
</dbReference>
<feature type="active site" description="Charge relay system" evidence="8 9">
    <location>
        <position position="491"/>
    </location>
</feature>
<feature type="domain" description="Subtilisin-like protease fibronectin type-III" evidence="14">
    <location>
        <begin position="609"/>
        <end position="705"/>
    </location>
</feature>
<keyword evidence="6 9" id="KW-0720">Serine protease</keyword>
<evidence type="ECO:0000256" key="1">
    <source>
        <dbReference type="ARBA" id="ARBA00004613"/>
    </source>
</evidence>
<dbReference type="Pfam" id="PF02225">
    <property type="entry name" value="PA"/>
    <property type="match status" value="1"/>
</dbReference>
<evidence type="ECO:0000256" key="3">
    <source>
        <dbReference type="ARBA" id="ARBA00022670"/>
    </source>
</evidence>
<dbReference type="Gene3D" id="3.40.50.200">
    <property type="entry name" value="Peptidase S8/S53 domain"/>
    <property type="match status" value="1"/>
</dbReference>
<evidence type="ECO:0000313" key="15">
    <source>
        <dbReference type="EMBL" id="GFP97709.1"/>
    </source>
</evidence>
<dbReference type="GO" id="GO:0006508">
    <property type="term" value="P:proteolysis"/>
    <property type="evidence" value="ECO:0007669"/>
    <property type="project" value="UniProtKB-KW"/>
</dbReference>
<dbReference type="PRINTS" id="PR00723">
    <property type="entry name" value="SUBTILISIN"/>
</dbReference>
<dbReference type="PROSITE" id="PS51892">
    <property type="entry name" value="SUBTILASE"/>
    <property type="match status" value="1"/>
</dbReference>
<evidence type="ECO:0000259" key="12">
    <source>
        <dbReference type="Pfam" id="PF02225"/>
    </source>
</evidence>
<dbReference type="Pfam" id="PF00082">
    <property type="entry name" value="Peptidase_S8"/>
    <property type="match status" value="1"/>
</dbReference>
<comment type="similarity">
    <text evidence="2 9 10">Belongs to the peptidase S8 family.</text>
</comment>
<dbReference type="InterPro" id="IPR037045">
    <property type="entry name" value="S8pro/Inhibitor_I9_sf"/>
</dbReference>
<keyword evidence="3 9" id="KW-0645">Protease</keyword>
<evidence type="ECO:0000256" key="7">
    <source>
        <dbReference type="ARBA" id="ARBA00023180"/>
    </source>
</evidence>
<reference evidence="15" key="1">
    <citation type="submission" date="2020-07" db="EMBL/GenBank/DDBJ databases">
        <title>Ethylene signaling mediates host invasion by parasitic plants.</title>
        <authorList>
            <person name="Yoshida S."/>
        </authorList>
    </citation>
    <scope>NUCLEOTIDE SEQUENCE</scope>
    <source>
        <strain evidence="15">Okayama</strain>
    </source>
</reference>
<evidence type="ECO:0000259" key="11">
    <source>
        <dbReference type="Pfam" id="PF00082"/>
    </source>
</evidence>
<evidence type="ECO:0000256" key="6">
    <source>
        <dbReference type="ARBA" id="ARBA00022825"/>
    </source>
</evidence>
<feature type="domain" description="Inhibitor I9" evidence="13">
    <location>
        <begin position="4"/>
        <end position="46"/>
    </location>
</feature>
<evidence type="ECO:0000256" key="4">
    <source>
        <dbReference type="ARBA" id="ARBA00022729"/>
    </source>
</evidence>
<dbReference type="PANTHER" id="PTHR10795">
    <property type="entry name" value="PROPROTEIN CONVERTASE SUBTILISIN/KEXIN"/>
    <property type="match status" value="1"/>
</dbReference>
<evidence type="ECO:0000256" key="2">
    <source>
        <dbReference type="ARBA" id="ARBA00011073"/>
    </source>
</evidence>
<sequence>MKRKKNHIIHTYNKSFVGFAARLSVKEAKLIAQKPGVVSVFPNQVAQPQTTRSWDFLMSQYYAFKINDSTTPTSSHSQVSWSTGADTIIGIIDTGIWPEHPSFNDKYMRPIPLRWKGICMPGEEITCNRKVIGARYYDNLDEPGSMGTTRDDNGHGTHVASIASGNYVWRASYYGLAQGTPRGGSPSSRIAAYRVCGSDGRCMGSAILKAYDDAIADGVDVISVSLGWWSQVQDPFIHDPILIGAFHAAEKGVLVVGSAGNGGPSPGTVEKVFPWILTVAATSIDRHFEAAIVLGPNMVIKGGGINFSDLNKFAIYPLVDGRSAGSCQTDVADASNCVPGSLDDDKVKGKIVLCEHKVKGRKFDSLKSQGAIGMILIDDIQSQVPFQYGTSPIAAVSEEDGARIRFYINSTSNALATILPTRSVIRSYKPAPVVPFFSPRGPPAYGLQNLIKPDVAAPGLAILAAWPPFNDSSRPFPGKEPSLFNINSGTSMACPHVSGLAATVKSHHPTWTPDIIRSAIMTTATQKNNLNAPITTDTGSRATPYDIGAGEISVFGSLWPGLVYETKATDYIQFLCNMGYNASVIKTIASTVPNNFACPSNSNSDLISDMNYPSISVSGLEANGRRTVTRTLTNVGEQYSIYTVTVEAPDSMHVQVVPKILRFTKTAKKLSFQVTFTLTKFSQEDLFGSITWCSRNYKVRSPFAVSSA</sequence>
<keyword evidence="4" id="KW-0732">Signal</keyword>
<dbReference type="OrthoDB" id="10256524at2759"/>
<dbReference type="Gene3D" id="3.50.30.30">
    <property type="match status" value="1"/>
</dbReference>
<evidence type="ECO:0000256" key="5">
    <source>
        <dbReference type="ARBA" id="ARBA00022801"/>
    </source>
</evidence>
<dbReference type="InterPro" id="IPR000209">
    <property type="entry name" value="Peptidase_S8/S53_dom"/>
</dbReference>
<proteinExistence type="inferred from homology"/>
<dbReference type="PROSITE" id="PS00138">
    <property type="entry name" value="SUBTILASE_SER"/>
    <property type="match status" value="1"/>
</dbReference>
<evidence type="ECO:0000259" key="14">
    <source>
        <dbReference type="Pfam" id="PF17766"/>
    </source>
</evidence>
<dbReference type="CDD" id="cd02120">
    <property type="entry name" value="PA_subtilisin_like"/>
    <property type="match status" value="1"/>
</dbReference>
<dbReference type="InterPro" id="IPR022398">
    <property type="entry name" value="Peptidase_S8_His-AS"/>
</dbReference>
<evidence type="ECO:0000256" key="8">
    <source>
        <dbReference type="PIRSR" id="PIRSR615500-1"/>
    </source>
</evidence>
<dbReference type="InterPro" id="IPR003137">
    <property type="entry name" value="PA_domain"/>
</dbReference>
<dbReference type="GO" id="GO:0005576">
    <property type="term" value="C:extracellular region"/>
    <property type="evidence" value="ECO:0007669"/>
    <property type="project" value="UniProtKB-SubCell"/>
</dbReference>
<dbReference type="Pfam" id="PF17766">
    <property type="entry name" value="fn3_6"/>
    <property type="match status" value="1"/>
</dbReference>
<dbReference type="EMBL" id="BMAC01000500">
    <property type="protein sequence ID" value="GFP97709.1"/>
    <property type="molecule type" value="Genomic_DNA"/>
</dbReference>
<comment type="caution">
    <text evidence="15">The sequence shown here is derived from an EMBL/GenBank/DDBJ whole genome shotgun (WGS) entry which is preliminary data.</text>
</comment>
<dbReference type="InterPro" id="IPR023828">
    <property type="entry name" value="Peptidase_S8_Ser-AS"/>
</dbReference>
<dbReference type="Pfam" id="PF05922">
    <property type="entry name" value="Inhibitor_I9"/>
    <property type="match status" value="1"/>
</dbReference>
<evidence type="ECO:0000256" key="9">
    <source>
        <dbReference type="PROSITE-ProRule" id="PRU01240"/>
    </source>
</evidence>
<dbReference type="Gene3D" id="2.60.40.2310">
    <property type="match status" value="1"/>
</dbReference>
<dbReference type="InterPro" id="IPR015500">
    <property type="entry name" value="Peptidase_S8_subtilisin-rel"/>
</dbReference>
<feature type="domain" description="PA" evidence="12">
    <location>
        <begin position="316"/>
        <end position="404"/>
    </location>
</feature>
<feature type="domain" description="Peptidase S8/S53" evidence="11">
    <location>
        <begin position="84"/>
        <end position="528"/>
    </location>
</feature>
<evidence type="ECO:0000259" key="13">
    <source>
        <dbReference type="Pfam" id="PF05922"/>
    </source>
</evidence>
<dbReference type="PROSITE" id="PS00136">
    <property type="entry name" value="SUBTILASE_ASP"/>
    <property type="match status" value="1"/>
</dbReference>
<accession>A0A830CF77</accession>
<dbReference type="InterPro" id="IPR034197">
    <property type="entry name" value="Peptidases_S8_3"/>
</dbReference>
<protein>
    <submittedName>
        <fullName evidence="15">Co(2)-response secreted protease</fullName>
    </submittedName>
</protein>
<dbReference type="InterPro" id="IPR023827">
    <property type="entry name" value="Peptidase_S8_Asp-AS"/>
</dbReference>
<dbReference type="CDD" id="cd04852">
    <property type="entry name" value="Peptidases_S8_3"/>
    <property type="match status" value="1"/>
</dbReference>
<keyword evidence="7" id="KW-0325">Glycoprotein</keyword>
<dbReference type="InterPro" id="IPR036852">
    <property type="entry name" value="Peptidase_S8/S53_dom_sf"/>
</dbReference>
<name>A0A830CF77_9LAMI</name>
<dbReference type="InterPro" id="IPR010259">
    <property type="entry name" value="S8pro/Inhibitor_I9"/>
</dbReference>
<organism evidence="15 16">
    <name type="scientific">Phtheirospermum japonicum</name>
    <dbReference type="NCBI Taxonomy" id="374723"/>
    <lineage>
        <taxon>Eukaryota</taxon>
        <taxon>Viridiplantae</taxon>
        <taxon>Streptophyta</taxon>
        <taxon>Embryophyta</taxon>
        <taxon>Tracheophyta</taxon>
        <taxon>Spermatophyta</taxon>
        <taxon>Magnoliopsida</taxon>
        <taxon>eudicotyledons</taxon>
        <taxon>Gunneridae</taxon>
        <taxon>Pentapetalae</taxon>
        <taxon>asterids</taxon>
        <taxon>lamiids</taxon>
        <taxon>Lamiales</taxon>
        <taxon>Orobanchaceae</taxon>
        <taxon>Orobanchaceae incertae sedis</taxon>
        <taxon>Phtheirospermum</taxon>
    </lineage>
</organism>
<comment type="subcellular location">
    <subcellularLocation>
        <location evidence="1">Secreted</location>
    </subcellularLocation>
</comment>
<dbReference type="Proteomes" id="UP000653305">
    <property type="component" value="Unassembled WGS sequence"/>
</dbReference>
<dbReference type="PROSITE" id="PS00137">
    <property type="entry name" value="SUBTILASE_HIS"/>
    <property type="match status" value="1"/>
</dbReference>
<dbReference type="SUPFAM" id="SSF52743">
    <property type="entry name" value="Subtilisin-like"/>
    <property type="match status" value="1"/>
</dbReference>
<evidence type="ECO:0000256" key="10">
    <source>
        <dbReference type="RuleBase" id="RU003355"/>
    </source>
</evidence>
<keyword evidence="16" id="KW-1185">Reference proteome</keyword>
<feature type="active site" description="Charge relay system" evidence="8 9">
    <location>
        <position position="93"/>
    </location>
</feature>
<dbReference type="AlphaFoldDB" id="A0A830CF77"/>
<dbReference type="Gene3D" id="3.30.70.80">
    <property type="entry name" value="Peptidase S8 propeptide/proteinase inhibitor I9"/>
    <property type="match status" value="1"/>
</dbReference>
<gene>
    <name evidence="15" type="ORF">PHJA_001915000</name>
</gene>
<dbReference type="GO" id="GO:0004252">
    <property type="term" value="F:serine-type endopeptidase activity"/>
    <property type="evidence" value="ECO:0007669"/>
    <property type="project" value="UniProtKB-UniRule"/>
</dbReference>
<feature type="active site" description="Charge relay system" evidence="8 9">
    <location>
        <position position="155"/>
    </location>
</feature>
<keyword evidence="5 9" id="KW-0378">Hydrolase</keyword>
<dbReference type="InterPro" id="IPR041469">
    <property type="entry name" value="Subtilisin-like_FN3"/>
</dbReference>
<evidence type="ECO:0000313" key="16">
    <source>
        <dbReference type="Proteomes" id="UP000653305"/>
    </source>
</evidence>